<dbReference type="InterPro" id="IPR001610">
    <property type="entry name" value="PAC"/>
</dbReference>
<dbReference type="Gene3D" id="3.30.450.40">
    <property type="match status" value="1"/>
</dbReference>
<dbReference type="InterPro" id="IPR013656">
    <property type="entry name" value="PAS_4"/>
</dbReference>
<dbReference type="Pfam" id="PF08447">
    <property type="entry name" value="PAS_3"/>
    <property type="match status" value="3"/>
</dbReference>
<evidence type="ECO:0000259" key="3">
    <source>
        <dbReference type="PROSITE" id="PS50883"/>
    </source>
</evidence>
<dbReference type="InterPro" id="IPR043128">
    <property type="entry name" value="Rev_trsase/Diguanyl_cyclase"/>
</dbReference>
<reference evidence="6" key="1">
    <citation type="submission" date="2008-12" db="EMBL/GenBank/DDBJ databases">
        <title>Complete sequence of chromosome of Methylobacterium chloromethanicum CM4.</title>
        <authorList>
            <consortium name="US DOE Joint Genome Institute"/>
            <person name="Lucas S."/>
            <person name="Copeland A."/>
            <person name="Lapidus A."/>
            <person name="Glavina del Rio T."/>
            <person name="Dalin E."/>
            <person name="Tice H."/>
            <person name="Bruce D."/>
            <person name="Goodwin L."/>
            <person name="Pitluck S."/>
            <person name="Chertkov O."/>
            <person name="Brettin T."/>
            <person name="Detter J.C."/>
            <person name="Han C."/>
            <person name="Larimer F."/>
            <person name="Land M."/>
            <person name="Hauser L."/>
            <person name="Kyrpides N."/>
            <person name="Mikhailova N."/>
            <person name="Marx C."/>
            <person name="Richardson P."/>
        </authorList>
    </citation>
    <scope>NUCLEOTIDE SEQUENCE [LARGE SCALE GENOMIC DNA]</scope>
    <source>
        <strain evidence="6">CM4 / NCIMB 13688</strain>
    </source>
</reference>
<protein>
    <submittedName>
        <fullName evidence="5">Diguanylate cyclase/phosphodiesterase with PAS/PAC and GAF sensor(S)</fullName>
    </submittedName>
</protein>
<evidence type="ECO:0000313" key="6">
    <source>
        <dbReference type="Proteomes" id="UP000002385"/>
    </source>
</evidence>
<dbReference type="InterPro" id="IPR029016">
    <property type="entry name" value="GAF-like_dom_sf"/>
</dbReference>
<dbReference type="PROSITE" id="PS50887">
    <property type="entry name" value="GGDEF"/>
    <property type="match status" value="2"/>
</dbReference>
<dbReference type="Gene3D" id="3.30.70.270">
    <property type="match status" value="2"/>
</dbReference>
<dbReference type="NCBIfam" id="TIGR00254">
    <property type="entry name" value="GGDEF"/>
    <property type="match status" value="2"/>
</dbReference>
<dbReference type="GO" id="GO:0006355">
    <property type="term" value="P:regulation of DNA-templated transcription"/>
    <property type="evidence" value="ECO:0007669"/>
    <property type="project" value="InterPro"/>
</dbReference>
<dbReference type="PROSITE" id="PS50883">
    <property type="entry name" value="EAL"/>
    <property type="match status" value="1"/>
</dbReference>
<dbReference type="InterPro" id="IPR052155">
    <property type="entry name" value="Biofilm_reg_signaling"/>
</dbReference>
<feature type="domain" description="PAC" evidence="2">
    <location>
        <begin position="242"/>
        <end position="295"/>
    </location>
</feature>
<feature type="domain" description="GGDEF" evidence="4">
    <location>
        <begin position="1019"/>
        <end position="1152"/>
    </location>
</feature>
<dbReference type="SMART" id="SM00091">
    <property type="entry name" value="PAS"/>
    <property type="match status" value="5"/>
</dbReference>
<dbReference type="SUPFAM" id="SSF55785">
    <property type="entry name" value="PYP-like sensor domain (PAS domain)"/>
    <property type="match status" value="5"/>
</dbReference>
<dbReference type="InterPro" id="IPR000160">
    <property type="entry name" value="GGDEF_dom"/>
</dbReference>
<feature type="domain" description="PAC" evidence="2">
    <location>
        <begin position="689"/>
        <end position="741"/>
    </location>
</feature>
<dbReference type="InterPro" id="IPR000014">
    <property type="entry name" value="PAS"/>
</dbReference>
<dbReference type="Pfam" id="PF00563">
    <property type="entry name" value="EAL"/>
    <property type="match status" value="1"/>
</dbReference>
<dbReference type="CDD" id="cd01948">
    <property type="entry name" value="EAL"/>
    <property type="match status" value="1"/>
</dbReference>
<dbReference type="Gene3D" id="3.20.20.450">
    <property type="entry name" value="EAL domain"/>
    <property type="match status" value="1"/>
</dbReference>
<feature type="domain" description="PAS" evidence="1">
    <location>
        <begin position="168"/>
        <end position="238"/>
    </location>
</feature>
<proteinExistence type="predicted"/>
<dbReference type="InterPro" id="IPR013767">
    <property type="entry name" value="PAS_fold"/>
</dbReference>
<dbReference type="Proteomes" id="UP000002385">
    <property type="component" value="Chromosome"/>
</dbReference>
<feature type="domain" description="EAL" evidence="3">
    <location>
        <begin position="1161"/>
        <end position="1416"/>
    </location>
</feature>
<dbReference type="HOGENOM" id="CLU_252629_0_0_5"/>
<dbReference type="SUPFAM" id="SSF55073">
    <property type="entry name" value="Nucleotide cyclase"/>
    <property type="match status" value="2"/>
</dbReference>
<gene>
    <name evidence="5" type="ordered locus">Mchl_4812</name>
</gene>
<organism evidence="5 6">
    <name type="scientific">Methylorubrum extorquens (strain CM4 / NCIMB 13688)</name>
    <name type="common">Methylobacterium extorquens</name>
    <dbReference type="NCBI Taxonomy" id="440085"/>
    <lineage>
        <taxon>Bacteria</taxon>
        <taxon>Pseudomonadati</taxon>
        <taxon>Pseudomonadota</taxon>
        <taxon>Alphaproteobacteria</taxon>
        <taxon>Hyphomicrobiales</taxon>
        <taxon>Methylobacteriaceae</taxon>
        <taxon>Methylorubrum</taxon>
    </lineage>
</organism>
<dbReference type="PROSITE" id="PS50112">
    <property type="entry name" value="PAS"/>
    <property type="match status" value="2"/>
</dbReference>
<dbReference type="Gene3D" id="3.30.450.20">
    <property type="entry name" value="PAS domain"/>
    <property type="match status" value="5"/>
</dbReference>
<dbReference type="InterPro" id="IPR000700">
    <property type="entry name" value="PAS-assoc_C"/>
</dbReference>
<accession>B7KRQ5</accession>
<evidence type="ECO:0000259" key="2">
    <source>
        <dbReference type="PROSITE" id="PS50113"/>
    </source>
</evidence>
<dbReference type="CDD" id="cd01949">
    <property type="entry name" value="GGDEF"/>
    <property type="match status" value="2"/>
</dbReference>
<dbReference type="EMBL" id="CP001298">
    <property type="protein sequence ID" value="ACK85582.1"/>
    <property type="molecule type" value="Genomic_DNA"/>
</dbReference>
<dbReference type="InterPro" id="IPR001633">
    <property type="entry name" value="EAL_dom"/>
</dbReference>
<dbReference type="KEGG" id="mch:Mchl_4812"/>
<dbReference type="SMART" id="SM00267">
    <property type="entry name" value="GGDEF"/>
    <property type="match status" value="2"/>
</dbReference>
<dbReference type="CDD" id="cd00130">
    <property type="entry name" value="PAS"/>
    <property type="match status" value="4"/>
</dbReference>
<feature type="domain" description="GGDEF" evidence="4">
    <location>
        <begin position="327"/>
        <end position="460"/>
    </location>
</feature>
<dbReference type="InterPro" id="IPR029787">
    <property type="entry name" value="Nucleotide_cyclase"/>
</dbReference>
<dbReference type="Pfam" id="PF01590">
    <property type="entry name" value="GAF"/>
    <property type="match status" value="1"/>
</dbReference>
<dbReference type="SMART" id="SM00086">
    <property type="entry name" value="PAC"/>
    <property type="match status" value="5"/>
</dbReference>
<name>B7KRQ5_METC4</name>
<dbReference type="PROSITE" id="PS50113">
    <property type="entry name" value="PAC"/>
    <property type="match status" value="4"/>
</dbReference>
<dbReference type="NCBIfam" id="TIGR00229">
    <property type="entry name" value="sensory_box"/>
    <property type="match status" value="5"/>
</dbReference>
<dbReference type="PANTHER" id="PTHR44757">
    <property type="entry name" value="DIGUANYLATE CYCLASE DGCP"/>
    <property type="match status" value="1"/>
</dbReference>
<dbReference type="FunFam" id="3.30.450.20:FF:000099">
    <property type="entry name" value="Sensory box sensor histidine kinase"/>
    <property type="match status" value="1"/>
</dbReference>
<dbReference type="GO" id="GO:0003824">
    <property type="term" value="F:catalytic activity"/>
    <property type="evidence" value="ECO:0007669"/>
    <property type="project" value="UniProtKB-ARBA"/>
</dbReference>
<dbReference type="InterPro" id="IPR035919">
    <property type="entry name" value="EAL_sf"/>
</dbReference>
<sequence>MLPLHPNEVERLKALSELGVFGSGPEPQYDAICRTAQALFDVPIAYVSLVGETEQRFKGKCGLGAEATPREISFCTYTILSHEVLVVEDATQDERFSANPLVIGKPHIRFYAGAPLVLSSGIHLGSLCLIDRVSRPFSAEQQERLRDLAQIVVVQLRLSKAERNARESAADYRLLADNTNDTIIRSDLDGTLRYVSPAVSRLLGYEPHELFGTHPLASVHPDEASGYGQLLEQIGTGQISKAVTQQRYRRRDGTYVWVEISFNLTREEESGEPNGYVAVIRDVSQRKAAESEMAHIARHDPLTGLPNRLHFREQLEQEIRRTKRTGSTFALLCLDLDRFKLVNDSLGHQAGDQLLKVVAQRIRSVLRTEDTVSRLGGDEFVIIQTNCARAEDASRLAERLIAAMLPPVDLGGYPAGIGVSIGIALAPRDGLDHDHLYARADQALYRAKDAGRNTFRLYAEEEVGCSRMFNQSGEWEVGQPLRQITPDPLLVGDLLRDILESSSDCMKLLDQDGNLLFLSAGGLKVMEIDDVRPFLGQSWVELWQGEHRAAAKRAVAQASRGQEARFRGFCHTAKGRPRWWDVALSRLKSLSGARGLILAISRDITAQVELESDLQTTASRYKALIEASATMVWRATSDGSLIESSGWEAYTGQSESAYSGHGWLNTVHPDDLHRVTSTWHEIFASRTAGSFEFRALCADGTYRWTLTRATPLKDTAGQVQEWVGTDSDIHESKQATEAIRLQEERYRLAMLATQDAIWDHDITSDTITWSEGAHPLFGYSDAGIASTGAWWRSKIHPDDRDRVTASLKEFIDGRESRWSEEYRFARADGSYAAVIDRGFVIRDAEAQAVRAVGAMRDITEQRRADSALRASEERLRLALHAGRMVAWERNLRTGRTTRSENSLDLFGIGSGSASQFLDRVHPDDRGRTERLVQQGSQRREQREFRYIHPDGRLIWLASAVERVDADRLVGITFDITERKCAEEQAWRAANHDALTGLPNRRLFRQRLEQALTSAECGGASVSLLLLDLDHLRDVNDTLGHDAGDTVLMEVAQRLQDGLRATDTVARLGGDEFALLLAEPMRMDQAVIHARALIERLRQPFCHRGHMLSCKASIGLAAYPDHHHESHELMKDADIALYHAKAKGRNGVVVFAPEMRAETERRVQIASEVQTAVVAGHIVPFYQPKVCFSTGAIVGFEALARWQHPERGLLTPGYFGSAFDDPELATAIGESILRQVACDLREWQERGLAPGRVAVNFSSAEFRKADLAATILIVLDEYDVPANLFEVEVTETVFLGNGTENVPATLQQLQDAGVLITLDDFGTGFASLTHLKQFPVGHLKVDQSFVRNMEQDKGDAAIVAAVVGLGRSLDMKVTAEGVETAGQAIRLREMGCDYAQGYRYSKPMASSRVPWFLRNWNSEAVRSS</sequence>
<feature type="domain" description="PAC" evidence="2">
    <location>
        <begin position="818"/>
        <end position="870"/>
    </location>
</feature>
<dbReference type="PANTHER" id="PTHR44757:SF2">
    <property type="entry name" value="BIOFILM ARCHITECTURE MAINTENANCE PROTEIN MBAA"/>
    <property type="match status" value="1"/>
</dbReference>
<feature type="domain" description="PAC" evidence="2">
    <location>
        <begin position="560"/>
        <end position="616"/>
    </location>
</feature>
<dbReference type="Pfam" id="PF00989">
    <property type="entry name" value="PAS"/>
    <property type="match status" value="1"/>
</dbReference>
<evidence type="ECO:0000259" key="4">
    <source>
        <dbReference type="PROSITE" id="PS50887"/>
    </source>
</evidence>
<feature type="domain" description="PAS" evidence="1">
    <location>
        <begin position="742"/>
        <end position="814"/>
    </location>
</feature>
<dbReference type="SUPFAM" id="SSF55781">
    <property type="entry name" value="GAF domain-like"/>
    <property type="match status" value="1"/>
</dbReference>
<reference evidence="5 6" key="2">
    <citation type="journal article" date="2012" name="J. Bacteriol.">
        <title>Complete genome sequences of six strains of the genus Methylobacterium.</title>
        <authorList>
            <person name="Marx C.J."/>
            <person name="Bringel F."/>
            <person name="Chistoserdova L."/>
            <person name="Moulin L."/>
            <person name="Farhan Ul Haque M."/>
            <person name="Fleischman D.E."/>
            <person name="Gruffaz C."/>
            <person name="Jourand P."/>
            <person name="Knief C."/>
            <person name="Lee M.C."/>
            <person name="Muller E.E."/>
            <person name="Nadalig T."/>
            <person name="Peyraud R."/>
            <person name="Roselli S."/>
            <person name="Russ L."/>
            <person name="Goodwin L.A."/>
            <person name="Ivanova N."/>
            <person name="Kyrpides N."/>
            <person name="Lajus A."/>
            <person name="Land M.L."/>
            <person name="Medigue C."/>
            <person name="Mikhailova N."/>
            <person name="Nolan M."/>
            <person name="Woyke T."/>
            <person name="Stolyar S."/>
            <person name="Vorholt J.A."/>
            <person name="Vuilleumier S."/>
        </authorList>
    </citation>
    <scope>NUCLEOTIDE SEQUENCE [LARGE SCALE GENOMIC DNA]</scope>
    <source>
        <strain evidence="6">CM4 / NCIMB 13688</strain>
    </source>
</reference>
<dbReference type="Pfam" id="PF00990">
    <property type="entry name" value="GGDEF"/>
    <property type="match status" value="2"/>
</dbReference>
<dbReference type="RefSeq" id="WP_015952564.1">
    <property type="nucleotide sequence ID" value="NC_011757.1"/>
</dbReference>
<dbReference type="SMART" id="SM00052">
    <property type="entry name" value="EAL"/>
    <property type="match status" value="1"/>
</dbReference>
<dbReference type="FunFam" id="3.30.70.270:FF:000001">
    <property type="entry name" value="Diguanylate cyclase domain protein"/>
    <property type="match status" value="2"/>
</dbReference>
<dbReference type="SMART" id="SM00065">
    <property type="entry name" value="GAF"/>
    <property type="match status" value="1"/>
</dbReference>
<dbReference type="SUPFAM" id="SSF141868">
    <property type="entry name" value="EAL domain-like"/>
    <property type="match status" value="1"/>
</dbReference>
<dbReference type="Pfam" id="PF08448">
    <property type="entry name" value="PAS_4"/>
    <property type="match status" value="1"/>
</dbReference>
<evidence type="ECO:0000313" key="5">
    <source>
        <dbReference type="EMBL" id="ACK85582.1"/>
    </source>
</evidence>
<dbReference type="InterPro" id="IPR035965">
    <property type="entry name" value="PAS-like_dom_sf"/>
</dbReference>
<evidence type="ECO:0000259" key="1">
    <source>
        <dbReference type="PROSITE" id="PS50112"/>
    </source>
</evidence>
<dbReference type="InterPro" id="IPR003018">
    <property type="entry name" value="GAF"/>
</dbReference>
<dbReference type="InterPro" id="IPR013655">
    <property type="entry name" value="PAS_fold_3"/>
</dbReference>